<accession>A0A067K118</accession>
<gene>
    <name evidence="3" type="ORF">JCGZ_18495</name>
</gene>
<sequence>MIVANFWAVLTFPATVYGGGGDTPARHQETESSSPRVDPGIVTRISITRSLAIPRLIVECDNATVIADVNGVEEVAGEGLPLLSTICSLISPRWDCTVSHIYTETNGNVDFFSKLARA</sequence>
<evidence type="ECO:0000256" key="1">
    <source>
        <dbReference type="SAM" id="SignalP"/>
    </source>
</evidence>
<feature type="domain" description="RNase H type-1" evidence="2">
    <location>
        <begin position="46"/>
        <end position="115"/>
    </location>
</feature>
<keyword evidence="1" id="KW-0732">Signal</keyword>
<dbReference type="EMBL" id="KK914724">
    <property type="protein sequence ID" value="KDP29926.1"/>
    <property type="molecule type" value="Genomic_DNA"/>
</dbReference>
<dbReference type="AlphaFoldDB" id="A0A067K118"/>
<name>A0A067K118_JATCU</name>
<evidence type="ECO:0000313" key="3">
    <source>
        <dbReference type="EMBL" id="KDP29926.1"/>
    </source>
</evidence>
<dbReference type="GO" id="GO:0003676">
    <property type="term" value="F:nucleic acid binding"/>
    <property type="evidence" value="ECO:0007669"/>
    <property type="project" value="InterPro"/>
</dbReference>
<feature type="signal peptide" evidence="1">
    <location>
        <begin position="1"/>
        <end position="18"/>
    </location>
</feature>
<proteinExistence type="predicted"/>
<protein>
    <recommendedName>
        <fullName evidence="2">RNase H type-1 domain-containing protein</fullName>
    </recommendedName>
</protein>
<evidence type="ECO:0000313" key="4">
    <source>
        <dbReference type="Proteomes" id="UP000027138"/>
    </source>
</evidence>
<dbReference type="Pfam" id="PF13456">
    <property type="entry name" value="RVT_3"/>
    <property type="match status" value="1"/>
</dbReference>
<keyword evidence="4" id="KW-1185">Reference proteome</keyword>
<dbReference type="Proteomes" id="UP000027138">
    <property type="component" value="Unassembled WGS sequence"/>
</dbReference>
<organism evidence="3 4">
    <name type="scientific">Jatropha curcas</name>
    <name type="common">Barbados nut</name>
    <dbReference type="NCBI Taxonomy" id="180498"/>
    <lineage>
        <taxon>Eukaryota</taxon>
        <taxon>Viridiplantae</taxon>
        <taxon>Streptophyta</taxon>
        <taxon>Embryophyta</taxon>
        <taxon>Tracheophyta</taxon>
        <taxon>Spermatophyta</taxon>
        <taxon>Magnoliopsida</taxon>
        <taxon>eudicotyledons</taxon>
        <taxon>Gunneridae</taxon>
        <taxon>Pentapetalae</taxon>
        <taxon>rosids</taxon>
        <taxon>fabids</taxon>
        <taxon>Malpighiales</taxon>
        <taxon>Euphorbiaceae</taxon>
        <taxon>Crotonoideae</taxon>
        <taxon>Jatropheae</taxon>
        <taxon>Jatropha</taxon>
    </lineage>
</organism>
<dbReference type="InterPro" id="IPR002156">
    <property type="entry name" value="RNaseH_domain"/>
</dbReference>
<feature type="chain" id="PRO_5001639150" description="RNase H type-1 domain-containing protein" evidence="1">
    <location>
        <begin position="19"/>
        <end position="118"/>
    </location>
</feature>
<reference evidence="3 4" key="1">
    <citation type="journal article" date="2014" name="PLoS ONE">
        <title>Global Analysis of Gene Expression Profiles in Physic Nut (Jatropha curcas L.) Seedlings Exposed to Salt Stress.</title>
        <authorList>
            <person name="Zhang L."/>
            <person name="Zhang C."/>
            <person name="Wu P."/>
            <person name="Chen Y."/>
            <person name="Li M."/>
            <person name="Jiang H."/>
            <person name="Wu G."/>
        </authorList>
    </citation>
    <scope>NUCLEOTIDE SEQUENCE [LARGE SCALE GENOMIC DNA]</scope>
    <source>
        <strain evidence="4">cv. GZQX0401</strain>
        <tissue evidence="3">Young leaves</tissue>
    </source>
</reference>
<evidence type="ECO:0000259" key="2">
    <source>
        <dbReference type="Pfam" id="PF13456"/>
    </source>
</evidence>
<dbReference type="GO" id="GO:0004523">
    <property type="term" value="F:RNA-DNA hybrid ribonuclease activity"/>
    <property type="evidence" value="ECO:0007669"/>
    <property type="project" value="InterPro"/>
</dbReference>